<keyword evidence="3" id="KW-1185">Reference proteome</keyword>
<evidence type="ECO:0000313" key="2">
    <source>
        <dbReference type="EMBL" id="KAJ4255437.1"/>
    </source>
</evidence>
<organism evidence="2 3">
    <name type="scientific">Fusarium torreyae</name>
    <dbReference type="NCBI Taxonomy" id="1237075"/>
    <lineage>
        <taxon>Eukaryota</taxon>
        <taxon>Fungi</taxon>
        <taxon>Dikarya</taxon>
        <taxon>Ascomycota</taxon>
        <taxon>Pezizomycotina</taxon>
        <taxon>Sordariomycetes</taxon>
        <taxon>Hypocreomycetidae</taxon>
        <taxon>Hypocreales</taxon>
        <taxon>Nectriaceae</taxon>
        <taxon>Fusarium</taxon>
    </lineage>
</organism>
<dbReference type="Proteomes" id="UP001152049">
    <property type="component" value="Unassembled WGS sequence"/>
</dbReference>
<dbReference type="AlphaFoldDB" id="A0A9W8VCB5"/>
<proteinExistence type="predicted"/>
<dbReference type="OrthoDB" id="5154063at2759"/>
<feature type="region of interest" description="Disordered" evidence="1">
    <location>
        <begin position="189"/>
        <end position="290"/>
    </location>
</feature>
<evidence type="ECO:0000256" key="1">
    <source>
        <dbReference type="SAM" id="MobiDB-lite"/>
    </source>
</evidence>
<protein>
    <submittedName>
        <fullName evidence="2">Uncharacterized protein</fullName>
    </submittedName>
</protein>
<evidence type="ECO:0000313" key="3">
    <source>
        <dbReference type="Proteomes" id="UP001152049"/>
    </source>
</evidence>
<sequence length="290" mass="33702">MPCCVAIIQYQQCGHSNLFKLGCTVGCKELCPEPCQQVLVTTNYLWSCEDCHQREYNKAEDTRCVKWLDRSDEVSQQVAPPNQQLLLDVLRSRELLEDKLCEKARVIQTEEIQWVAEWTLEYGLMLYDVIYKRVWDPRRAATRIQQLRTLRLWDLVVIKDALRDSKDLYASQSHESYWIISDNLIEQRQKRRQSLRTPRPNRPPPPLFHEEKKPVLESNSSMDTDMTDSDDSMGTEYDDQEASEREETPPPPVRDSSVQTSSLTDVDMDQTTEQVIEAGHESDNAAIDFD</sequence>
<name>A0A9W8VCB5_9HYPO</name>
<dbReference type="EMBL" id="JAOQAZ010000020">
    <property type="protein sequence ID" value="KAJ4255437.1"/>
    <property type="molecule type" value="Genomic_DNA"/>
</dbReference>
<comment type="caution">
    <text evidence="2">The sequence shown here is derived from an EMBL/GenBank/DDBJ whole genome shotgun (WGS) entry which is preliminary data.</text>
</comment>
<reference evidence="2" key="1">
    <citation type="submission" date="2022-09" db="EMBL/GenBank/DDBJ databases">
        <title>Fusarium specimens isolated from Avocado Roots.</title>
        <authorList>
            <person name="Stajich J."/>
            <person name="Roper C."/>
            <person name="Heimlech-Rivalta G."/>
        </authorList>
    </citation>
    <scope>NUCLEOTIDE SEQUENCE</scope>
    <source>
        <strain evidence="2">CF00136</strain>
    </source>
</reference>
<gene>
    <name evidence="2" type="ORF">NW762_009432</name>
</gene>
<accession>A0A9W8VCB5</accession>
<feature type="compositionally biased region" description="Polar residues" evidence="1">
    <location>
        <begin position="256"/>
        <end position="274"/>
    </location>
</feature>
<feature type="compositionally biased region" description="Acidic residues" evidence="1">
    <location>
        <begin position="225"/>
        <end position="241"/>
    </location>
</feature>